<organism evidence="1 2">
    <name type="scientific">Zopfia rhizophila CBS 207.26</name>
    <dbReference type="NCBI Taxonomy" id="1314779"/>
    <lineage>
        <taxon>Eukaryota</taxon>
        <taxon>Fungi</taxon>
        <taxon>Dikarya</taxon>
        <taxon>Ascomycota</taxon>
        <taxon>Pezizomycotina</taxon>
        <taxon>Dothideomycetes</taxon>
        <taxon>Dothideomycetes incertae sedis</taxon>
        <taxon>Zopfiaceae</taxon>
        <taxon>Zopfia</taxon>
    </lineage>
</organism>
<evidence type="ECO:0000313" key="1">
    <source>
        <dbReference type="EMBL" id="KAF2191934.1"/>
    </source>
</evidence>
<keyword evidence="2" id="KW-1185">Reference proteome</keyword>
<name>A0A6A6EJX5_9PEZI</name>
<dbReference type="AlphaFoldDB" id="A0A6A6EJX5"/>
<dbReference type="EMBL" id="ML994616">
    <property type="protein sequence ID" value="KAF2191934.1"/>
    <property type="molecule type" value="Genomic_DNA"/>
</dbReference>
<accession>A0A6A6EJX5</accession>
<sequence>MSAMACRRRAIAVEWCFCRECQYWSWRGLGFLWKRRLRSYIKRTGDSVCVGWRHCGVVFGAIGVAAVIGRVFLRFGGVQVEG</sequence>
<reference evidence="1" key="1">
    <citation type="journal article" date="2020" name="Stud. Mycol.">
        <title>101 Dothideomycetes genomes: a test case for predicting lifestyles and emergence of pathogens.</title>
        <authorList>
            <person name="Haridas S."/>
            <person name="Albert R."/>
            <person name="Binder M."/>
            <person name="Bloem J."/>
            <person name="Labutti K."/>
            <person name="Salamov A."/>
            <person name="Andreopoulos B."/>
            <person name="Baker S."/>
            <person name="Barry K."/>
            <person name="Bills G."/>
            <person name="Bluhm B."/>
            <person name="Cannon C."/>
            <person name="Castanera R."/>
            <person name="Culley D."/>
            <person name="Daum C."/>
            <person name="Ezra D."/>
            <person name="Gonzalez J."/>
            <person name="Henrissat B."/>
            <person name="Kuo A."/>
            <person name="Liang C."/>
            <person name="Lipzen A."/>
            <person name="Lutzoni F."/>
            <person name="Magnuson J."/>
            <person name="Mondo S."/>
            <person name="Nolan M."/>
            <person name="Ohm R."/>
            <person name="Pangilinan J."/>
            <person name="Park H.-J."/>
            <person name="Ramirez L."/>
            <person name="Alfaro M."/>
            <person name="Sun H."/>
            <person name="Tritt A."/>
            <person name="Yoshinaga Y."/>
            <person name="Zwiers L.-H."/>
            <person name="Turgeon B."/>
            <person name="Goodwin S."/>
            <person name="Spatafora J."/>
            <person name="Crous P."/>
            <person name="Grigoriev I."/>
        </authorList>
    </citation>
    <scope>NUCLEOTIDE SEQUENCE</scope>
    <source>
        <strain evidence="1">CBS 207.26</strain>
    </source>
</reference>
<proteinExistence type="predicted"/>
<protein>
    <submittedName>
        <fullName evidence="1">Uncharacterized protein</fullName>
    </submittedName>
</protein>
<evidence type="ECO:0000313" key="2">
    <source>
        <dbReference type="Proteomes" id="UP000800200"/>
    </source>
</evidence>
<dbReference type="Proteomes" id="UP000800200">
    <property type="component" value="Unassembled WGS sequence"/>
</dbReference>
<gene>
    <name evidence="1" type="ORF">K469DRAFT_345007</name>
</gene>